<dbReference type="EMBL" id="SRLO01000342">
    <property type="protein sequence ID" value="TNN60020.1"/>
    <property type="molecule type" value="Genomic_DNA"/>
</dbReference>
<dbReference type="Pfam" id="PF00059">
    <property type="entry name" value="Lectin_C"/>
    <property type="match status" value="1"/>
</dbReference>
<name>A0A4Z2H3G7_9TELE</name>
<reference evidence="3 4" key="1">
    <citation type="submission" date="2019-03" db="EMBL/GenBank/DDBJ databases">
        <title>First draft genome of Liparis tanakae, snailfish: a comprehensive survey of snailfish specific genes.</title>
        <authorList>
            <person name="Kim W."/>
            <person name="Song I."/>
            <person name="Jeong J.-H."/>
            <person name="Kim D."/>
            <person name="Kim S."/>
            <person name="Ryu S."/>
            <person name="Song J.Y."/>
            <person name="Lee S.K."/>
        </authorList>
    </citation>
    <scope>NUCLEOTIDE SEQUENCE [LARGE SCALE GENOMIC DNA]</scope>
    <source>
        <tissue evidence="3">Muscle</tissue>
    </source>
</reference>
<dbReference type="SUPFAM" id="SSF56436">
    <property type="entry name" value="C-type lectin-like"/>
    <property type="match status" value="1"/>
</dbReference>
<dbReference type="InterPro" id="IPR016186">
    <property type="entry name" value="C-type_lectin-like/link_sf"/>
</dbReference>
<dbReference type="OrthoDB" id="5858677at2759"/>
<dbReference type="PROSITE" id="PS50041">
    <property type="entry name" value="C_TYPE_LECTIN_2"/>
    <property type="match status" value="1"/>
</dbReference>
<dbReference type="Proteomes" id="UP000314294">
    <property type="component" value="Unassembled WGS sequence"/>
</dbReference>
<gene>
    <name evidence="3" type="primary">PLA2R1_1</name>
    <name evidence="3" type="ORF">EYF80_029778</name>
</gene>
<dbReference type="InterPro" id="IPR016187">
    <property type="entry name" value="CTDL_fold"/>
</dbReference>
<dbReference type="InterPro" id="IPR018378">
    <property type="entry name" value="C-type_lectin_CS"/>
</dbReference>
<sequence>MPVEKMSWEEALDHCRVHHNDFGSVVSETENLLALSEVQAQGVDRVWIGLRYLVDRWLWVDGNPLEYEAWTMGGGQDQECPLWKRCGALTNEGLWENRDCQEELNFICY</sequence>
<evidence type="ECO:0000313" key="4">
    <source>
        <dbReference type="Proteomes" id="UP000314294"/>
    </source>
</evidence>
<accession>A0A4Z2H3G7</accession>
<dbReference type="Gene3D" id="3.10.100.10">
    <property type="entry name" value="Mannose-Binding Protein A, subunit A"/>
    <property type="match status" value="1"/>
</dbReference>
<organism evidence="3 4">
    <name type="scientific">Liparis tanakae</name>
    <name type="common">Tanaka's snailfish</name>
    <dbReference type="NCBI Taxonomy" id="230148"/>
    <lineage>
        <taxon>Eukaryota</taxon>
        <taxon>Metazoa</taxon>
        <taxon>Chordata</taxon>
        <taxon>Craniata</taxon>
        <taxon>Vertebrata</taxon>
        <taxon>Euteleostomi</taxon>
        <taxon>Actinopterygii</taxon>
        <taxon>Neopterygii</taxon>
        <taxon>Teleostei</taxon>
        <taxon>Neoteleostei</taxon>
        <taxon>Acanthomorphata</taxon>
        <taxon>Eupercaria</taxon>
        <taxon>Perciformes</taxon>
        <taxon>Cottioidei</taxon>
        <taxon>Cottales</taxon>
        <taxon>Liparidae</taxon>
        <taxon>Liparis</taxon>
    </lineage>
</organism>
<dbReference type="PROSITE" id="PS00615">
    <property type="entry name" value="C_TYPE_LECTIN_1"/>
    <property type="match status" value="1"/>
</dbReference>
<dbReference type="PANTHER" id="PTHR45784:SF8">
    <property type="entry name" value="C-TYPE MANNOSE RECEPTOR 2-RELATED"/>
    <property type="match status" value="1"/>
</dbReference>
<proteinExistence type="predicted"/>
<keyword evidence="1" id="KW-1015">Disulfide bond</keyword>
<dbReference type="InterPro" id="IPR001304">
    <property type="entry name" value="C-type_lectin-like"/>
</dbReference>
<evidence type="ECO:0000259" key="2">
    <source>
        <dbReference type="PROSITE" id="PS50041"/>
    </source>
</evidence>
<keyword evidence="3" id="KW-0675">Receptor</keyword>
<feature type="domain" description="C-type lectin" evidence="2">
    <location>
        <begin position="1"/>
        <end position="109"/>
    </location>
</feature>
<protein>
    <submittedName>
        <fullName evidence="3">Secretory phospholipase A2 receptor</fullName>
    </submittedName>
</protein>
<dbReference type="AlphaFoldDB" id="A0A4Z2H3G7"/>
<keyword evidence="4" id="KW-1185">Reference proteome</keyword>
<evidence type="ECO:0000313" key="3">
    <source>
        <dbReference type="EMBL" id="TNN60020.1"/>
    </source>
</evidence>
<evidence type="ECO:0000256" key="1">
    <source>
        <dbReference type="ARBA" id="ARBA00023157"/>
    </source>
</evidence>
<comment type="caution">
    <text evidence="3">The sequence shown here is derived from an EMBL/GenBank/DDBJ whole genome shotgun (WGS) entry which is preliminary data.</text>
</comment>
<dbReference type="PANTHER" id="PTHR45784">
    <property type="entry name" value="C-TYPE LECTIN DOMAIN FAMILY 20 MEMBER A-RELATED"/>
    <property type="match status" value="1"/>
</dbReference>